<dbReference type="InterPro" id="IPR000843">
    <property type="entry name" value="HTH_LacI"/>
</dbReference>
<keyword evidence="4" id="KW-0804">Transcription</keyword>
<name>D0MIV5_RHOM4</name>
<dbReference type="PANTHER" id="PTHR30146">
    <property type="entry name" value="LACI-RELATED TRANSCRIPTIONAL REPRESSOR"/>
    <property type="match status" value="1"/>
</dbReference>
<reference evidence="6 7" key="1">
    <citation type="journal article" date="2009" name="Stand. Genomic Sci.">
        <title>Complete genome sequence of Rhodothermus marinus type strain (R-10).</title>
        <authorList>
            <person name="Nolan M."/>
            <person name="Tindall B.J."/>
            <person name="Pomrenke H."/>
            <person name="Lapidus A."/>
            <person name="Copeland A."/>
            <person name="Glavina Del Rio T."/>
            <person name="Lucas S."/>
            <person name="Chen F."/>
            <person name="Tice H."/>
            <person name="Cheng J.F."/>
            <person name="Saunders E."/>
            <person name="Han C."/>
            <person name="Bruce D."/>
            <person name="Goodwin L."/>
            <person name="Chain P."/>
            <person name="Pitluck S."/>
            <person name="Ovchinikova G."/>
            <person name="Pati A."/>
            <person name="Ivanova N."/>
            <person name="Mavromatis K."/>
            <person name="Chen A."/>
            <person name="Palaniappan K."/>
            <person name="Land M."/>
            <person name="Hauser L."/>
            <person name="Chang Y.J."/>
            <person name="Jeffries C.D."/>
            <person name="Brettin T."/>
            <person name="Goker M."/>
            <person name="Bristow J."/>
            <person name="Eisen J.A."/>
            <person name="Markowitz V."/>
            <person name="Hugenholtz P."/>
            <person name="Kyrpides N.C."/>
            <person name="Klenk H.P."/>
            <person name="Detter J.C."/>
        </authorList>
    </citation>
    <scope>NUCLEOTIDE SEQUENCE [LARGE SCALE GENOMIC DNA]</scope>
    <source>
        <strain evidence="7">ATCC 43812 / DSM 4252 / R-10</strain>
    </source>
</reference>
<dbReference type="KEGG" id="rmr:Rmar_1526"/>
<gene>
    <name evidence="6" type="ordered locus">Rmar_1526</name>
</gene>
<organism evidence="6 7">
    <name type="scientific">Rhodothermus marinus (strain ATCC 43812 / DSM 4252 / R-10)</name>
    <name type="common">Rhodothermus obamensis</name>
    <dbReference type="NCBI Taxonomy" id="518766"/>
    <lineage>
        <taxon>Bacteria</taxon>
        <taxon>Pseudomonadati</taxon>
        <taxon>Rhodothermota</taxon>
        <taxon>Rhodothermia</taxon>
        <taxon>Rhodothermales</taxon>
        <taxon>Rhodothermaceae</taxon>
        <taxon>Rhodothermus</taxon>
    </lineage>
</organism>
<evidence type="ECO:0000256" key="2">
    <source>
        <dbReference type="ARBA" id="ARBA00023015"/>
    </source>
</evidence>
<evidence type="ECO:0000313" key="7">
    <source>
        <dbReference type="Proteomes" id="UP000002221"/>
    </source>
</evidence>
<dbReference type="GO" id="GO:0008784">
    <property type="term" value="F:alanine racemase activity"/>
    <property type="evidence" value="ECO:0007669"/>
    <property type="project" value="UniProtKB-EC"/>
</dbReference>
<dbReference type="SUPFAM" id="SSF47413">
    <property type="entry name" value="lambda repressor-like DNA-binding domains"/>
    <property type="match status" value="1"/>
</dbReference>
<dbReference type="InterPro" id="IPR028082">
    <property type="entry name" value="Peripla_BP_I"/>
</dbReference>
<dbReference type="Pfam" id="PF00356">
    <property type="entry name" value="LacI"/>
    <property type="match status" value="1"/>
</dbReference>
<dbReference type="Gene3D" id="3.40.50.2300">
    <property type="match status" value="2"/>
</dbReference>
<dbReference type="InterPro" id="IPR010982">
    <property type="entry name" value="Lambda_DNA-bd_dom_sf"/>
</dbReference>
<keyword evidence="7" id="KW-1185">Reference proteome</keyword>
<dbReference type="PANTHER" id="PTHR30146:SF148">
    <property type="entry name" value="HTH-TYPE TRANSCRIPTIONAL REPRESSOR PURR-RELATED"/>
    <property type="match status" value="1"/>
</dbReference>
<evidence type="ECO:0000259" key="5">
    <source>
        <dbReference type="PROSITE" id="PS50932"/>
    </source>
</evidence>
<dbReference type="EMBL" id="CP001807">
    <property type="protein sequence ID" value="ACY48413.1"/>
    <property type="molecule type" value="Genomic_DNA"/>
</dbReference>
<dbReference type="EC" id="5.1.1.1" evidence="6"/>
<keyword evidence="3" id="KW-0238">DNA-binding</keyword>
<dbReference type="AlphaFoldDB" id="D0MIV5"/>
<keyword evidence="6" id="KW-0413">Isomerase</keyword>
<dbReference type="SUPFAM" id="SSF53822">
    <property type="entry name" value="Periplasmic binding protein-like I"/>
    <property type="match status" value="1"/>
</dbReference>
<protein>
    <submittedName>
        <fullName evidence="6">Transcriptional regulator, LacI family</fullName>
        <ecNumber evidence="6">5.1.1.1</ecNumber>
    </submittedName>
</protein>
<dbReference type="GO" id="GO:0003700">
    <property type="term" value="F:DNA-binding transcription factor activity"/>
    <property type="evidence" value="ECO:0007669"/>
    <property type="project" value="TreeGrafter"/>
</dbReference>
<dbReference type="GO" id="GO:0000976">
    <property type="term" value="F:transcription cis-regulatory region binding"/>
    <property type="evidence" value="ECO:0007669"/>
    <property type="project" value="TreeGrafter"/>
</dbReference>
<sequence length="353" mass="40017">MAKKRVRLADIAERLNLSKVSVSKALRDHPDISKETRELVKKTAAEMGYLPNLLARSLSSRRSYTLGVVVPKIAHAFMATVVDAIQETATQRGYGIVLAVSQERADLERQHIERLLAMRVDGLLVSVSQQEPHLEVYERVRQMGVPLVFFDRAIEGLGFSSVIVDDREGAYRAIEYVIRKGYRKIAHVAGTSEVLIGRERRAGYEAALRDAGLPIRPEWIIEGGFDEWHGYYAFKRLLQGKELPEVIFAVTFPVELGIRAAMRETDPSLLERIQLISFSEGGLNEFYVYPHICVRQPAREIGRRAVEMLIEEIESEDGIQPRQVVLKTELITPEDYLRRFAVRMATERSLAAD</sequence>
<dbReference type="CDD" id="cd06267">
    <property type="entry name" value="PBP1_LacI_sugar_binding-like"/>
    <property type="match status" value="1"/>
</dbReference>
<accession>D0MIV5</accession>
<dbReference type="PROSITE" id="PS50932">
    <property type="entry name" value="HTH_LACI_2"/>
    <property type="match status" value="1"/>
</dbReference>
<evidence type="ECO:0000256" key="4">
    <source>
        <dbReference type="ARBA" id="ARBA00023163"/>
    </source>
</evidence>
<evidence type="ECO:0000313" key="6">
    <source>
        <dbReference type="EMBL" id="ACY48413.1"/>
    </source>
</evidence>
<dbReference type="SMART" id="SM00354">
    <property type="entry name" value="HTH_LACI"/>
    <property type="match status" value="1"/>
</dbReference>
<feature type="domain" description="HTH lacI-type" evidence="5">
    <location>
        <begin position="6"/>
        <end position="60"/>
    </location>
</feature>
<proteinExistence type="predicted"/>
<keyword evidence="1" id="KW-0678">Repressor</keyword>
<dbReference type="Pfam" id="PF00532">
    <property type="entry name" value="Peripla_BP_1"/>
    <property type="match status" value="1"/>
</dbReference>
<dbReference type="InterPro" id="IPR001761">
    <property type="entry name" value="Peripla_BP/Lac1_sug-bd_dom"/>
</dbReference>
<dbReference type="RefSeq" id="WP_012844024.1">
    <property type="nucleotide sequence ID" value="NC_013501.1"/>
</dbReference>
<dbReference type="HOGENOM" id="CLU_037628_6_0_10"/>
<evidence type="ECO:0000256" key="3">
    <source>
        <dbReference type="ARBA" id="ARBA00023125"/>
    </source>
</evidence>
<dbReference type="CDD" id="cd01392">
    <property type="entry name" value="HTH_LacI"/>
    <property type="match status" value="1"/>
</dbReference>
<dbReference type="Gene3D" id="1.10.260.40">
    <property type="entry name" value="lambda repressor-like DNA-binding domains"/>
    <property type="match status" value="1"/>
</dbReference>
<dbReference type="eggNOG" id="COG1609">
    <property type="taxonomic scope" value="Bacteria"/>
</dbReference>
<dbReference type="STRING" id="518766.Rmar_1526"/>
<dbReference type="OrthoDB" id="833520at2"/>
<dbReference type="Proteomes" id="UP000002221">
    <property type="component" value="Chromosome"/>
</dbReference>
<keyword evidence="2" id="KW-0805">Transcription regulation</keyword>
<evidence type="ECO:0000256" key="1">
    <source>
        <dbReference type="ARBA" id="ARBA00022491"/>
    </source>
</evidence>